<dbReference type="SUPFAM" id="SSF55961">
    <property type="entry name" value="Bet v1-like"/>
    <property type="match status" value="1"/>
</dbReference>
<dbReference type="Gene3D" id="3.30.530.20">
    <property type="match status" value="1"/>
</dbReference>
<dbReference type="PANTHER" id="PTHR12136:SF41">
    <property type="entry name" value="PLECKSTRIN HOMOLOGY (PH) AND LIPID-BINDING START DOMAINS-CONTAINING PROTEIN"/>
    <property type="match status" value="1"/>
</dbReference>
<feature type="region of interest" description="Disordered" evidence="1">
    <location>
        <begin position="519"/>
        <end position="552"/>
    </location>
</feature>
<dbReference type="InterPro" id="IPR045096">
    <property type="entry name" value="EDR2-like"/>
</dbReference>
<feature type="compositionally biased region" description="Low complexity" evidence="1">
    <location>
        <begin position="519"/>
        <end position="551"/>
    </location>
</feature>
<protein>
    <recommendedName>
        <fullName evidence="2">Protein ENHANCED DISEASE RESISTANCE 2 C-terminal domain-containing protein</fullName>
    </recommendedName>
</protein>
<name>A0ABY8TKK8_TETOB</name>
<dbReference type="InterPro" id="IPR009769">
    <property type="entry name" value="EDR2_C"/>
</dbReference>
<evidence type="ECO:0000259" key="2">
    <source>
        <dbReference type="Pfam" id="PF07059"/>
    </source>
</evidence>
<dbReference type="PANTHER" id="PTHR12136">
    <property type="entry name" value="ENHANCED DISEASE RESISTANCE-RELATED"/>
    <property type="match status" value="1"/>
</dbReference>
<dbReference type="EMBL" id="CP126208">
    <property type="protein sequence ID" value="WIA08356.1"/>
    <property type="molecule type" value="Genomic_DNA"/>
</dbReference>
<evidence type="ECO:0000313" key="3">
    <source>
        <dbReference type="EMBL" id="WIA08356.1"/>
    </source>
</evidence>
<keyword evidence="4" id="KW-1185">Reference proteome</keyword>
<feature type="region of interest" description="Disordered" evidence="1">
    <location>
        <begin position="463"/>
        <end position="492"/>
    </location>
</feature>
<feature type="compositionally biased region" description="Low complexity" evidence="1">
    <location>
        <begin position="480"/>
        <end position="491"/>
    </location>
</feature>
<dbReference type="InterPro" id="IPR023393">
    <property type="entry name" value="START-like_dom_sf"/>
</dbReference>
<dbReference type="CDD" id="cd00821">
    <property type="entry name" value="PH"/>
    <property type="match status" value="1"/>
</dbReference>
<gene>
    <name evidence="3" type="ORF">OEZ85_007796</name>
</gene>
<organism evidence="3 4">
    <name type="scientific">Tetradesmus obliquus</name>
    <name type="common">Green alga</name>
    <name type="synonym">Acutodesmus obliquus</name>
    <dbReference type="NCBI Taxonomy" id="3088"/>
    <lineage>
        <taxon>Eukaryota</taxon>
        <taxon>Viridiplantae</taxon>
        <taxon>Chlorophyta</taxon>
        <taxon>core chlorophytes</taxon>
        <taxon>Chlorophyceae</taxon>
        <taxon>CS clade</taxon>
        <taxon>Sphaeropleales</taxon>
        <taxon>Scenedesmaceae</taxon>
        <taxon>Tetradesmus</taxon>
    </lineage>
</organism>
<reference evidence="3 4" key="1">
    <citation type="submission" date="2023-05" db="EMBL/GenBank/DDBJ databases">
        <title>A 100% complete, gapless, phased diploid assembly of the Scenedesmus obliquus UTEX 3031 genome.</title>
        <authorList>
            <person name="Biondi T.C."/>
            <person name="Hanschen E.R."/>
            <person name="Kwon T."/>
            <person name="Eng W."/>
            <person name="Kruse C.P.S."/>
            <person name="Koehler S.I."/>
            <person name="Kunde Y."/>
            <person name="Gleasner C.D."/>
            <person name="You Mak K.T."/>
            <person name="Polle J."/>
            <person name="Hovde B.T."/>
            <person name="Starkenburg S.R."/>
        </authorList>
    </citation>
    <scope>NUCLEOTIDE SEQUENCE [LARGE SCALE GENOMIC DNA]</scope>
    <source>
        <strain evidence="3 4">DOE0152z</strain>
    </source>
</reference>
<dbReference type="Proteomes" id="UP001244341">
    <property type="component" value="Chromosome 1b"/>
</dbReference>
<sequence length="867" mass="93591">MEQFKAPPLLEEELFKHTVVADYVVKRTVRLYSDCFVTLEDPVKKPDDFRVFPLHHAAALVPPTKEGIQRRKRHIRPKGVYSLTALAALRGKGQPVELYTFKLECDGAWDFRFCFETLEQAQRWHGQLSAIIAALQAAAGVLPKPAVAAAAAAAAAREQGSERGSEASAAARSSYADASHGRGMLQGGTFNSHNILLSTGSFSEDDRDEDWTKLLNVQPGTPKRRAQQRRWVPYTHSNGLAIYQHQGKDSTSASGKGGEEYMVSAVIRGPPGDVLRALLDPGSATTILGPALEMEVLESTPGRQVMRIQVQALGKTAALFRPREAVVQRLLKKEDDGVYVVLFSSVDAYDARAALAHEGVIEEAEGLGSSARLTHPIRCRVSGGYTISKLQGFRGADSPESLLTCILQVNDMGGWLNRSHPLFRAVDWWSGGAYEAFLQRMLLGVTLVRDVVENSRFAVKQPALDFQEHQPEQEQEGEQLQEAGAAPGQAGKALPNLRTSTFVMRQAAASVGVASPFATAAGPPSSAGSSPTASFRPNNSISGSGTGSIPGQRLLMRPSRLASQRLPGSGALSIGLSGSGVQRIGSALAPAAESDLEEPEPEFKLPTKYYQEIHTPGADAPFKLRGPTYLSDGRKVPAGQPLFELLGMEVVDVGGPGPCPHISRYLPSVRRSSKPFLFVYNLMVPGPPTICCVFVFGADSHPNALGSPPDDPEESSSWTPFDFLMYRFLQGDDEERRSMFKMIPRVAEGSWVIKQSVGSTPVIIGRKLGTSFHITQKYVEVAVDVGSSSTAQYITGMVRGGARNLVLDLGLVLEGHHSWELPEELLGAVRVIRLDLSAASKLDDSREVPLRIVSSEQPADSAESAAS</sequence>
<proteinExistence type="predicted"/>
<dbReference type="Pfam" id="PF07059">
    <property type="entry name" value="EDR2_C"/>
    <property type="match status" value="1"/>
</dbReference>
<feature type="domain" description="Protein ENHANCED DISEASE RESISTANCE 2 C-terminal" evidence="2">
    <location>
        <begin position="620"/>
        <end position="835"/>
    </location>
</feature>
<accession>A0ABY8TKK8</accession>
<evidence type="ECO:0000313" key="4">
    <source>
        <dbReference type="Proteomes" id="UP001244341"/>
    </source>
</evidence>
<evidence type="ECO:0000256" key="1">
    <source>
        <dbReference type="SAM" id="MobiDB-lite"/>
    </source>
</evidence>